<gene>
    <name evidence="2" type="ORF">RFI_17257</name>
</gene>
<evidence type="ECO:0000313" key="2">
    <source>
        <dbReference type="EMBL" id="ETO19964.1"/>
    </source>
</evidence>
<sequence length="376" mass="43179">MTFWIFEPFTHTQIIQKYLDSHSELLKWYKAKADEMETSKLNPSSDINSGNELMQKTIQSIPLYVQKKEQIDRHFALLNGLGEYLKPRSISEYFHLEDALIHHVLDPEQDKELEGLLQPTANGLVEDKLRLLLIYYLCHQEIDSKQLAKLLEIVSQIQEIKPYLNDKNDLCAVSYLESHKTLMKLGEKLGLDDVKKEETSGQSSTAWHWGKKYASKLTMKITQMLPMSGKCVLARVVHLNMNNDSLSTTLNVHRHISNDNQAYNLDKNYVTIDPKILNAMKNDKNSKQDVNKLFESLNGSEFVRAQEKFDNVSYNNIRNQSYTNSIVFIVGGACISEFANLMQFVDQNKWNIIYGGTDIVSGTEFLKELTSLGKMQ</sequence>
<comment type="similarity">
    <text evidence="1">Belongs to the STXBP/unc-18/SEC1 family.</text>
</comment>
<evidence type="ECO:0000256" key="1">
    <source>
        <dbReference type="ARBA" id="ARBA00009884"/>
    </source>
</evidence>
<dbReference type="Gene3D" id="3.40.50.1910">
    <property type="match status" value="1"/>
</dbReference>
<dbReference type="OrthoDB" id="10251230at2759"/>
<dbReference type="InterPro" id="IPR027482">
    <property type="entry name" value="Sec1-like_dom2"/>
</dbReference>
<keyword evidence="3" id="KW-1185">Reference proteome</keyword>
<comment type="caution">
    <text evidence="2">The sequence shown here is derived from an EMBL/GenBank/DDBJ whole genome shotgun (WGS) entry which is preliminary data.</text>
</comment>
<dbReference type="Pfam" id="PF00995">
    <property type="entry name" value="Sec1"/>
    <property type="match status" value="1"/>
</dbReference>
<dbReference type="EMBL" id="ASPP01013094">
    <property type="protein sequence ID" value="ETO19964.1"/>
    <property type="molecule type" value="Genomic_DNA"/>
</dbReference>
<dbReference type="GO" id="GO:0016192">
    <property type="term" value="P:vesicle-mediated transport"/>
    <property type="evidence" value="ECO:0007669"/>
    <property type="project" value="InterPro"/>
</dbReference>
<dbReference type="PANTHER" id="PTHR11679">
    <property type="entry name" value="VESICLE PROTEIN SORTING-ASSOCIATED"/>
    <property type="match status" value="1"/>
</dbReference>
<dbReference type="InterPro" id="IPR001619">
    <property type="entry name" value="Sec1-like"/>
</dbReference>
<reference evidence="2 3" key="1">
    <citation type="journal article" date="2013" name="Curr. Biol.">
        <title>The Genome of the Foraminiferan Reticulomyxa filosa.</title>
        <authorList>
            <person name="Glockner G."/>
            <person name="Hulsmann N."/>
            <person name="Schleicher M."/>
            <person name="Noegel A.A."/>
            <person name="Eichinger L."/>
            <person name="Gallinger C."/>
            <person name="Pawlowski J."/>
            <person name="Sierra R."/>
            <person name="Euteneuer U."/>
            <person name="Pillet L."/>
            <person name="Moustafa A."/>
            <person name="Platzer M."/>
            <person name="Groth M."/>
            <person name="Szafranski K."/>
            <person name="Schliwa M."/>
        </authorList>
    </citation>
    <scope>NUCLEOTIDE SEQUENCE [LARGE SCALE GENOMIC DNA]</scope>
</reference>
<dbReference type="SUPFAM" id="SSF56815">
    <property type="entry name" value="Sec1/munc18-like (SM) proteins"/>
    <property type="match status" value="1"/>
</dbReference>
<proteinExistence type="inferred from homology"/>
<name>X6N2L1_RETFI</name>
<protein>
    <recommendedName>
        <fullName evidence="4">Sec1 family protein</fullName>
    </recommendedName>
</protein>
<accession>X6N2L1</accession>
<dbReference type="Gene3D" id="1.25.40.60">
    <property type="match status" value="1"/>
</dbReference>
<dbReference type="InterPro" id="IPR036045">
    <property type="entry name" value="Sec1-like_sf"/>
</dbReference>
<dbReference type="AlphaFoldDB" id="X6N2L1"/>
<evidence type="ECO:0000313" key="3">
    <source>
        <dbReference type="Proteomes" id="UP000023152"/>
    </source>
</evidence>
<dbReference type="Proteomes" id="UP000023152">
    <property type="component" value="Unassembled WGS sequence"/>
</dbReference>
<organism evidence="2 3">
    <name type="scientific">Reticulomyxa filosa</name>
    <dbReference type="NCBI Taxonomy" id="46433"/>
    <lineage>
        <taxon>Eukaryota</taxon>
        <taxon>Sar</taxon>
        <taxon>Rhizaria</taxon>
        <taxon>Retaria</taxon>
        <taxon>Foraminifera</taxon>
        <taxon>Monothalamids</taxon>
        <taxon>Reticulomyxidae</taxon>
        <taxon>Reticulomyxa</taxon>
    </lineage>
</organism>
<evidence type="ECO:0008006" key="4">
    <source>
        <dbReference type="Google" id="ProtNLM"/>
    </source>
</evidence>